<gene>
    <name evidence="4" type="ORF">XELAEV_18003993mg</name>
</gene>
<proteinExistence type="predicted"/>
<dbReference type="AlphaFoldDB" id="A0A974BRW2"/>
<evidence type="ECO:0000313" key="4">
    <source>
        <dbReference type="EMBL" id="OCT57115.1"/>
    </source>
</evidence>
<organism evidence="4">
    <name type="scientific">Xenopus laevis</name>
    <name type="common">African clawed frog</name>
    <dbReference type="NCBI Taxonomy" id="8355"/>
    <lineage>
        <taxon>Eukaryota</taxon>
        <taxon>Metazoa</taxon>
        <taxon>Chordata</taxon>
        <taxon>Craniata</taxon>
        <taxon>Vertebrata</taxon>
        <taxon>Euteleostomi</taxon>
        <taxon>Amphibia</taxon>
        <taxon>Batrachia</taxon>
        <taxon>Anura</taxon>
        <taxon>Pipoidea</taxon>
        <taxon>Pipidae</taxon>
        <taxon>Xenopodinae</taxon>
        <taxon>Xenopus</taxon>
        <taxon>Xenopus</taxon>
    </lineage>
</organism>
<protein>
    <recommendedName>
        <fullName evidence="5">Core-binding (CB) domain-containing protein</fullName>
    </recommendedName>
</protein>
<sequence length="248" mass="28083">RYLHAPGTSSRGKGNQLPTSSMGIDLENLKTTISNSIAKKSWSSYINSWLLWSRHVIVNNNNSDLDNLIHLLNQMQAHGKSPNTMKKHIAGISFFLKLFDRPDITKKPIVKQLLKGYQKEKPTADKRKPITLAILLHLVRNLRQMCTSEYEYVMFKLLYIVSFFGALRVGETVSSSKSMPGGLNINDVGLKNNRLQMVIRQSKTDTEGKGDSIWLSTFNQITLCPIKAYSDYIELRGSKPGPLFMHQN</sequence>
<feature type="non-terminal residue" evidence="4">
    <location>
        <position position="248"/>
    </location>
</feature>
<feature type="non-terminal residue" evidence="4">
    <location>
        <position position="1"/>
    </location>
</feature>
<accession>A0A974BRW2</accession>
<keyword evidence="1" id="KW-0238">DNA-binding</keyword>
<dbReference type="SUPFAM" id="SSF47823">
    <property type="entry name" value="lambda integrase-like, N-terminal domain"/>
    <property type="match status" value="1"/>
</dbReference>
<evidence type="ECO:0000256" key="2">
    <source>
        <dbReference type="ARBA" id="ARBA00023172"/>
    </source>
</evidence>
<evidence type="ECO:0000256" key="3">
    <source>
        <dbReference type="SAM" id="MobiDB-lite"/>
    </source>
</evidence>
<dbReference type="PANTHER" id="PTHR34605">
    <property type="entry name" value="PHAGE_INTEGRASE DOMAIN-CONTAINING PROTEIN"/>
    <property type="match status" value="1"/>
</dbReference>
<dbReference type="InterPro" id="IPR052925">
    <property type="entry name" value="Phage_Integrase-like_Recomb"/>
</dbReference>
<dbReference type="SUPFAM" id="SSF56349">
    <property type="entry name" value="DNA breaking-rejoining enzymes"/>
    <property type="match status" value="1"/>
</dbReference>
<name>A0A974BRW2_XENLA</name>
<keyword evidence="2" id="KW-0233">DNA recombination</keyword>
<reference evidence="4" key="1">
    <citation type="submission" date="2016-05" db="EMBL/GenBank/DDBJ databases">
        <title>WGS assembly of Xenopus laevis.</title>
        <authorList>
            <person name="Session A."/>
            <person name="Uno Y."/>
            <person name="Kwon T."/>
            <person name="Chapman J."/>
            <person name="Toyoda A."/>
            <person name="Takahashi S."/>
            <person name="Fukui A."/>
            <person name="Hikosaka A."/>
            <person name="Putnam N."/>
            <person name="Stites J."/>
            <person name="Van Heeringen S."/>
            <person name="Quigley I."/>
            <person name="Heinz S."/>
            <person name="Hellsten U."/>
            <person name="Lyons J."/>
            <person name="Suzuki A."/>
            <person name="Kondo M."/>
            <person name="Ogino H."/>
            <person name="Ochi H."/>
            <person name="Bogdanovic O."/>
            <person name="Lister R."/>
            <person name="Georgiou G."/>
            <person name="Paranjpe S."/>
            <person name="Van Kruijsbergen I."/>
            <person name="Mozaffari S."/>
            <person name="Shu S."/>
            <person name="Schmutz J."/>
            <person name="Jenkins J."/>
            <person name="Grimwood J."/>
            <person name="Carlson J."/>
            <person name="Mitros T."/>
            <person name="Simakov O."/>
            <person name="Heald R."/>
            <person name="Miller K."/>
            <person name="Haudenschild C."/>
            <person name="Kuroki Y."/>
            <person name="Tanaka T."/>
            <person name="Michiue T."/>
            <person name="Watanabe M."/>
            <person name="Kinoshita T."/>
            <person name="Ohta Y."/>
            <person name="Mawaribuchi S."/>
            <person name="Suzuki Y."/>
            <person name="Haramoto Y."/>
            <person name="Yamamoto T."/>
            <person name="Takagi C."/>
            <person name="Kitzman J."/>
            <person name="Shendure J."/>
            <person name="Nakayama T."/>
            <person name="Izutsu Y."/>
            <person name="Robert J."/>
            <person name="Dichmann D."/>
            <person name="Flajnik M."/>
            <person name="Houston D."/>
            <person name="Marcotte E."/>
            <person name="Wallingford J."/>
            <person name="Ito Y."/>
            <person name="Asashima M."/>
            <person name="Ueno N."/>
            <person name="Matsuda Y."/>
            <person name="Jan Veenstra G."/>
            <person name="Fujiyama A."/>
            <person name="Harland R."/>
            <person name="Taira M."/>
            <person name="Rokhsar D.S."/>
        </authorList>
    </citation>
    <scope>NUCLEOTIDE SEQUENCE</scope>
    <source>
        <strain evidence="4">J</strain>
        <tissue evidence="4">Blood</tissue>
    </source>
</reference>
<dbReference type="Gene3D" id="1.10.150.130">
    <property type="match status" value="1"/>
</dbReference>
<dbReference type="InterPro" id="IPR013762">
    <property type="entry name" value="Integrase-like_cat_sf"/>
</dbReference>
<dbReference type="GO" id="GO:0006310">
    <property type="term" value="P:DNA recombination"/>
    <property type="evidence" value="ECO:0007669"/>
    <property type="project" value="UniProtKB-KW"/>
</dbReference>
<feature type="compositionally biased region" description="Polar residues" evidence="3">
    <location>
        <begin position="7"/>
        <end position="21"/>
    </location>
</feature>
<evidence type="ECO:0000256" key="1">
    <source>
        <dbReference type="ARBA" id="ARBA00023125"/>
    </source>
</evidence>
<dbReference type="PANTHER" id="PTHR34605:SF3">
    <property type="entry name" value="P CELL-TYPE AGGLUTINATION PROTEIN MAP4-LIKE-RELATED"/>
    <property type="match status" value="1"/>
</dbReference>
<evidence type="ECO:0008006" key="5">
    <source>
        <dbReference type="Google" id="ProtNLM"/>
    </source>
</evidence>
<dbReference type="GO" id="GO:0015074">
    <property type="term" value="P:DNA integration"/>
    <property type="evidence" value="ECO:0007669"/>
    <property type="project" value="InterPro"/>
</dbReference>
<dbReference type="Proteomes" id="UP000694892">
    <property type="component" value="Unassembled WGS sequence"/>
</dbReference>
<dbReference type="GO" id="GO:0003677">
    <property type="term" value="F:DNA binding"/>
    <property type="evidence" value="ECO:0007669"/>
    <property type="project" value="UniProtKB-KW"/>
</dbReference>
<dbReference type="InterPro" id="IPR011010">
    <property type="entry name" value="DNA_brk_join_enz"/>
</dbReference>
<dbReference type="Gene3D" id="1.10.443.10">
    <property type="entry name" value="Intergrase catalytic core"/>
    <property type="match status" value="1"/>
</dbReference>
<dbReference type="InterPro" id="IPR010998">
    <property type="entry name" value="Integrase_recombinase_N"/>
</dbReference>
<feature type="region of interest" description="Disordered" evidence="3">
    <location>
        <begin position="1"/>
        <end position="21"/>
    </location>
</feature>
<dbReference type="EMBL" id="KV467234">
    <property type="protein sequence ID" value="OCT57115.1"/>
    <property type="molecule type" value="Genomic_DNA"/>
</dbReference>